<feature type="transmembrane region" description="Helical" evidence="3">
    <location>
        <begin position="379"/>
        <end position="398"/>
    </location>
</feature>
<evidence type="ECO:0000256" key="3">
    <source>
        <dbReference type="SAM" id="Phobius"/>
    </source>
</evidence>
<dbReference type="PANTHER" id="PTHR11360:SF234">
    <property type="entry name" value="MFS-TYPE TRANSPORTER DBAD-RELATED"/>
    <property type="match status" value="1"/>
</dbReference>
<evidence type="ECO:0000313" key="5">
    <source>
        <dbReference type="EMBL" id="RDB22327.1"/>
    </source>
</evidence>
<dbReference type="Pfam" id="PF07690">
    <property type="entry name" value="MFS_1"/>
    <property type="match status" value="1"/>
</dbReference>
<feature type="transmembrane region" description="Helical" evidence="3">
    <location>
        <begin position="317"/>
        <end position="348"/>
    </location>
</feature>
<organism evidence="5 6">
    <name type="scientific">Hypsizygus marmoreus</name>
    <name type="common">White beech mushroom</name>
    <name type="synonym">Agaricus marmoreus</name>
    <dbReference type="NCBI Taxonomy" id="39966"/>
    <lineage>
        <taxon>Eukaryota</taxon>
        <taxon>Fungi</taxon>
        <taxon>Dikarya</taxon>
        <taxon>Basidiomycota</taxon>
        <taxon>Agaricomycotina</taxon>
        <taxon>Agaricomycetes</taxon>
        <taxon>Agaricomycetidae</taxon>
        <taxon>Agaricales</taxon>
        <taxon>Tricholomatineae</taxon>
        <taxon>Lyophyllaceae</taxon>
        <taxon>Hypsizygus</taxon>
    </lineage>
</organism>
<feature type="transmembrane region" description="Helical" evidence="3">
    <location>
        <begin position="171"/>
        <end position="193"/>
    </location>
</feature>
<dbReference type="GO" id="GO:0022857">
    <property type="term" value="F:transmembrane transporter activity"/>
    <property type="evidence" value="ECO:0007669"/>
    <property type="project" value="InterPro"/>
</dbReference>
<comment type="caution">
    <text evidence="5">The sequence shown here is derived from an EMBL/GenBank/DDBJ whole genome shotgun (WGS) entry which is preliminary data.</text>
</comment>
<feature type="transmembrane region" description="Helical" evidence="3">
    <location>
        <begin position="250"/>
        <end position="274"/>
    </location>
</feature>
<dbReference type="OrthoDB" id="6499973at2759"/>
<evidence type="ECO:0000256" key="1">
    <source>
        <dbReference type="ARBA" id="ARBA00004141"/>
    </source>
</evidence>
<dbReference type="EMBL" id="LUEZ02000051">
    <property type="protein sequence ID" value="RDB22327.1"/>
    <property type="molecule type" value="Genomic_DNA"/>
</dbReference>
<dbReference type="InterPro" id="IPR020846">
    <property type="entry name" value="MFS_dom"/>
</dbReference>
<sequence>MLTEHPLSPQHLPEKLPDRVEVVEINESSFIETAPPDGGVEAWLTIAGGWLIYFCGLGFFNAYGVFQDFYVRQFLTNKTPSEIAWIGSFEIALQFFLGIPVGIAFDAGYFHHLMIGGSFIYCFSLFMVSLAKPGQYYQIFLAQGVGMGLGLALTFLPALTVVAHHFSRRRVFAIGIMTSGASIGGIVFPIMLNKLIFGPQGFGHGVRYAAAVTTGLLIIANILMRTRAPVLREDDRRLRRTPVTVLLKDMPYMTCVVSGVLLTLGIFYPVFYLQLFSIKHGIDQNLAFYIISFINAGGLLGRLVPNFLADHVGSYNVLIPASFACAGLVLAILSVQSAAGAIVVALLYGSMNGAHVSVTPALLSDISDNVSEVGVRMGVYFSFIAAAALFGQPISGALLTKEFIWWRGTVFSGVCLVTGSVVLMLSRYLFIQKKGGSQWQRI</sequence>
<protein>
    <submittedName>
        <fullName evidence="5">Riboflavin transporter MCH5</fullName>
    </submittedName>
</protein>
<comment type="subcellular location">
    <subcellularLocation>
        <location evidence="1">Membrane</location>
        <topology evidence="1">Multi-pass membrane protein</topology>
    </subcellularLocation>
</comment>
<feature type="transmembrane region" description="Helical" evidence="3">
    <location>
        <begin position="140"/>
        <end position="159"/>
    </location>
</feature>
<dbReference type="InParanoid" id="A0A369JP36"/>
<evidence type="ECO:0000259" key="4">
    <source>
        <dbReference type="PROSITE" id="PS50850"/>
    </source>
</evidence>
<feature type="domain" description="Major facilitator superfamily (MFS) profile" evidence="4">
    <location>
        <begin position="251"/>
        <end position="442"/>
    </location>
</feature>
<proteinExistence type="inferred from homology"/>
<dbReference type="InterPro" id="IPR050327">
    <property type="entry name" value="Proton-linked_MCT"/>
</dbReference>
<dbReference type="PROSITE" id="PS50850">
    <property type="entry name" value="MFS"/>
    <property type="match status" value="1"/>
</dbReference>
<keyword evidence="6" id="KW-1185">Reference proteome</keyword>
<dbReference type="Gene3D" id="1.20.1250.20">
    <property type="entry name" value="MFS general substrate transporter like domains"/>
    <property type="match status" value="2"/>
</dbReference>
<dbReference type="PANTHER" id="PTHR11360">
    <property type="entry name" value="MONOCARBOXYLATE TRANSPORTER"/>
    <property type="match status" value="1"/>
</dbReference>
<dbReference type="InterPro" id="IPR011701">
    <property type="entry name" value="MFS"/>
</dbReference>
<keyword evidence="3" id="KW-0812">Transmembrane</keyword>
<keyword evidence="3" id="KW-1133">Transmembrane helix</keyword>
<reference evidence="5" key="1">
    <citation type="submission" date="2018-04" db="EMBL/GenBank/DDBJ databases">
        <title>Whole genome sequencing of Hypsizygus marmoreus.</title>
        <authorList>
            <person name="Choi I.-G."/>
            <person name="Min B."/>
            <person name="Kim J.-G."/>
            <person name="Kim S."/>
            <person name="Oh Y.-L."/>
            <person name="Kong W.-S."/>
            <person name="Park H."/>
            <person name="Jeong J."/>
            <person name="Song E.-S."/>
        </authorList>
    </citation>
    <scope>NUCLEOTIDE SEQUENCE [LARGE SCALE GENOMIC DNA]</scope>
    <source>
        <strain evidence="5">51987-8</strain>
    </source>
</reference>
<keyword evidence="3" id="KW-0472">Membrane</keyword>
<name>A0A369JP36_HYPMA</name>
<gene>
    <name evidence="5" type="primary">MCH5_3</name>
    <name evidence="5" type="ORF">Hypma_010494</name>
</gene>
<feature type="transmembrane region" description="Helical" evidence="3">
    <location>
        <begin position="50"/>
        <end position="71"/>
    </location>
</feature>
<dbReference type="AlphaFoldDB" id="A0A369JP36"/>
<dbReference type="Proteomes" id="UP000076154">
    <property type="component" value="Unassembled WGS sequence"/>
</dbReference>
<comment type="similarity">
    <text evidence="2">Belongs to the major facilitator superfamily. Monocarboxylate porter (TC 2.A.1.13) family.</text>
</comment>
<feature type="transmembrane region" description="Helical" evidence="3">
    <location>
        <begin position="205"/>
        <end position="224"/>
    </location>
</feature>
<dbReference type="GO" id="GO:0016020">
    <property type="term" value="C:membrane"/>
    <property type="evidence" value="ECO:0007669"/>
    <property type="project" value="UniProtKB-SubCell"/>
</dbReference>
<feature type="transmembrane region" description="Helical" evidence="3">
    <location>
        <begin position="109"/>
        <end position="128"/>
    </location>
</feature>
<evidence type="ECO:0000256" key="2">
    <source>
        <dbReference type="ARBA" id="ARBA00006727"/>
    </source>
</evidence>
<feature type="transmembrane region" description="Helical" evidence="3">
    <location>
        <begin position="404"/>
        <end position="425"/>
    </location>
</feature>
<accession>A0A369JP36</accession>
<dbReference type="InterPro" id="IPR036259">
    <property type="entry name" value="MFS_trans_sf"/>
</dbReference>
<feature type="transmembrane region" description="Helical" evidence="3">
    <location>
        <begin position="286"/>
        <end position="305"/>
    </location>
</feature>
<evidence type="ECO:0000313" key="6">
    <source>
        <dbReference type="Proteomes" id="UP000076154"/>
    </source>
</evidence>
<dbReference type="SUPFAM" id="SSF103473">
    <property type="entry name" value="MFS general substrate transporter"/>
    <property type="match status" value="1"/>
</dbReference>